<keyword evidence="1" id="KW-0732">Signal</keyword>
<feature type="chain" id="PRO_5045569652" description="TonB-like protein" evidence="1">
    <location>
        <begin position="21"/>
        <end position="258"/>
    </location>
</feature>
<organism evidence="2 3">
    <name type="scientific">Pedobacter panaciterrae</name>
    <dbReference type="NCBI Taxonomy" id="363849"/>
    <lineage>
        <taxon>Bacteria</taxon>
        <taxon>Pseudomonadati</taxon>
        <taxon>Bacteroidota</taxon>
        <taxon>Sphingobacteriia</taxon>
        <taxon>Sphingobacteriales</taxon>
        <taxon>Sphingobacteriaceae</taxon>
        <taxon>Pedobacter</taxon>
    </lineage>
</organism>
<feature type="signal peptide" evidence="1">
    <location>
        <begin position="1"/>
        <end position="20"/>
    </location>
</feature>
<proteinExistence type="predicted"/>
<evidence type="ECO:0008006" key="4">
    <source>
        <dbReference type="Google" id="ProtNLM"/>
    </source>
</evidence>
<keyword evidence="3" id="KW-1185">Reference proteome</keyword>
<accession>A0ABU8NFL4</accession>
<dbReference type="RefSeq" id="WP_288880000.1">
    <property type="nucleotide sequence ID" value="NZ_CBFGNQ010000004.1"/>
</dbReference>
<dbReference type="EMBL" id="JBBEUB010000001">
    <property type="protein sequence ID" value="MEJ2901039.1"/>
    <property type="molecule type" value="Genomic_DNA"/>
</dbReference>
<comment type="caution">
    <text evidence="2">The sequence shown here is derived from an EMBL/GenBank/DDBJ whole genome shotgun (WGS) entry which is preliminary data.</text>
</comment>
<reference evidence="2 3" key="1">
    <citation type="submission" date="2024-03" db="EMBL/GenBank/DDBJ databases">
        <title>Sequence of Lycoming College Course Isolates.</title>
        <authorList>
            <person name="Plotts O."/>
            <person name="Newman J."/>
        </authorList>
    </citation>
    <scope>NUCLEOTIDE SEQUENCE [LARGE SCALE GENOMIC DNA]</scope>
    <source>
        <strain evidence="2 3">CJB-3</strain>
    </source>
</reference>
<evidence type="ECO:0000313" key="2">
    <source>
        <dbReference type="EMBL" id="MEJ2901039.1"/>
    </source>
</evidence>
<sequence length="258" mass="29874">MKKMFFLFILIYAFGFHLQAQTISRAGFDVNVYNPSAKQFFDRYKNIDHIVIFYDKRDIATIEIFFRGKPQPTFGERYTLTFDGDLYLFRKKYGKFPFPNPTTAKLTNFQGIGKITDVNVIYNLTTTMQRDSLVHHFNFYTFEGNTEPLLGPADYRPTFKGDILKLTKKLEQDFKNWKPIAITDSMIIITGLVEKNGTIGKLKLIEGKPSVYSNKVLEFMSREATSWLPRVDGGGKRPWNVRISVRVNKDNSMKVSIL</sequence>
<evidence type="ECO:0000313" key="3">
    <source>
        <dbReference type="Proteomes" id="UP001378956"/>
    </source>
</evidence>
<name>A0ABU8NFL4_9SPHI</name>
<protein>
    <recommendedName>
        <fullName evidence="4">TonB-like protein</fullName>
    </recommendedName>
</protein>
<evidence type="ECO:0000256" key="1">
    <source>
        <dbReference type="SAM" id="SignalP"/>
    </source>
</evidence>
<dbReference type="Proteomes" id="UP001378956">
    <property type="component" value="Unassembled WGS sequence"/>
</dbReference>
<gene>
    <name evidence="2" type="ORF">WAE58_01305</name>
</gene>